<organism evidence="1">
    <name type="scientific">marine sediment metagenome</name>
    <dbReference type="NCBI Taxonomy" id="412755"/>
    <lineage>
        <taxon>unclassified sequences</taxon>
        <taxon>metagenomes</taxon>
        <taxon>ecological metagenomes</taxon>
    </lineage>
</organism>
<sequence length="170" mass="19495">MRYVYKRQTPLKGWNTRLQWIRSGSRSRVMDVPYEIYEKRYGPDLLAIGPINIDIILHFGSELRNIVRARRFKGMHLINATATAVVGRDLDTLNKARRAYRGSGKKATLHTRRYPIQNLTSLLADLQGRLDHLAELKSKPSWLVVIDATIYLDEGEEALIKTSGNVETYP</sequence>
<dbReference type="AlphaFoldDB" id="A0A0F9IE47"/>
<comment type="caution">
    <text evidence="1">The sequence shown here is derived from an EMBL/GenBank/DDBJ whole genome shotgun (WGS) entry which is preliminary data.</text>
</comment>
<reference evidence="1" key="1">
    <citation type="journal article" date="2015" name="Nature">
        <title>Complex archaea that bridge the gap between prokaryotes and eukaryotes.</title>
        <authorList>
            <person name="Spang A."/>
            <person name="Saw J.H."/>
            <person name="Jorgensen S.L."/>
            <person name="Zaremba-Niedzwiedzka K."/>
            <person name="Martijn J."/>
            <person name="Lind A.E."/>
            <person name="van Eijk R."/>
            <person name="Schleper C."/>
            <person name="Guy L."/>
            <person name="Ettema T.J."/>
        </authorList>
    </citation>
    <scope>NUCLEOTIDE SEQUENCE</scope>
</reference>
<gene>
    <name evidence="1" type="ORF">LCGC14_1888240</name>
</gene>
<accession>A0A0F9IE47</accession>
<proteinExistence type="predicted"/>
<protein>
    <submittedName>
        <fullName evidence="1">Uncharacterized protein</fullName>
    </submittedName>
</protein>
<evidence type="ECO:0000313" key="1">
    <source>
        <dbReference type="EMBL" id="KKL92080.1"/>
    </source>
</evidence>
<name>A0A0F9IE47_9ZZZZ</name>
<dbReference type="EMBL" id="LAZR01019562">
    <property type="protein sequence ID" value="KKL92080.1"/>
    <property type="molecule type" value="Genomic_DNA"/>
</dbReference>